<name>A0A1B2ETL6_9HYPH</name>
<gene>
    <name evidence="2" type="ORF">BB934_32125</name>
</gene>
<dbReference type="AlphaFoldDB" id="A0A1B2ETL6"/>
<accession>A0A1B2ETL6</accession>
<reference evidence="2" key="1">
    <citation type="submission" date="2016-07" db="EMBL/GenBank/DDBJ databases">
        <title>Microvirga ossetica sp. nov. a new species of rhizobia isolated from root nodules of the legume species Vicia alpestris Steven originated from North Ossetia region in the Caucasus.</title>
        <authorList>
            <person name="Safronova V.I."/>
            <person name="Kuznetsova I.G."/>
            <person name="Sazanova A.L."/>
            <person name="Belimov A."/>
            <person name="Andronov E."/>
            <person name="Osledkin Y.S."/>
            <person name="Onishchuk O.P."/>
            <person name="Kurchak O.N."/>
            <person name="Shaposhnikov A.I."/>
            <person name="Willems A."/>
            <person name="Tikhonovich I.A."/>
        </authorList>
    </citation>
    <scope>NUCLEOTIDE SEQUENCE [LARGE SCALE GENOMIC DNA]</scope>
    <source>
        <strain evidence="2">V5/3M</strain>
        <plasmid evidence="2">unnamed1</plasmid>
    </source>
</reference>
<dbReference type="EMBL" id="CP016617">
    <property type="protein sequence ID" value="ANY83289.1"/>
    <property type="molecule type" value="Genomic_DNA"/>
</dbReference>
<geneLocation type="plasmid" evidence="2">
    <name>unnamed1</name>
</geneLocation>
<dbReference type="InterPro" id="IPR019060">
    <property type="entry name" value="DUF2382"/>
</dbReference>
<evidence type="ECO:0000313" key="2">
    <source>
        <dbReference type="EMBL" id="ANY83289.1"/>
    </source>
</evidence>
<feature type="domain" description="DUF2382" evidence="1">
    <location>
        <begin position="18"/>
        <end position="126"/>
    </location>
</feature>
<dbReference type="KEGG" id="moc:BB934_32125"/>
<protein>
    <recommendedName>
        <fullName evidence="1">DUF2382 domain-containing protein</fullName>
    </recommendedName>
</protein>
<keyword evidence="2" id="KW-0614">Plasmid</keyword>
<proteinExistence type="predicted"/>
<organism evidence="2">
    <name type="scientific">Microvirga ossetica</name>
    <dbReference type="NCBI Taxonomy" id="1882682"/>
    <lineage>
        <taxon>Bacteria</taxon>
        <taxon>Pseudomonadati</taxon>
        <taxon>Pseudomonadota</taxon>
        <taxon>Alphaproteobacteria</taxon>
        <taxon>Hyphomicrobiales</taxon>
        <taxon>Methylobacteriaceae</taxon>
        <taxon>Microvirga</taxon>
    </lineage>
</organism>
<dbReference type="Pfam" id="PF09557">
    <property type="entry name" value="DUF2382"/>
    <property type="match status" value="1"/>
</dbReference>
<sequence length="139" mass="15552">MNDAPISGAHTTSEEVVPLAEEIATIAKRQVVTGRVRVQTLTDTVEELAHAEVQRESVEVTRVPIDKVVETAPAIRTDGDVTILPIVEEVLVVEKRLVLKEELHIRRRIETEAVEVPVTLRKQRAVIERLDPDDQAPDR</sequence>
<evidence type="ECO:0000259" key="1">
    <source>
        <dbReference type="Pfam" id="PF09557"/>
    </source>
</evidence>